<organism evidence="1">
    <name type="scientific">Tetraodon nigroviridis</name>
    <name type="common">Spotted green pufferfish</name>
    <name type="synonym">Chelonodon nigroviridis</name>
    <dbReference type="NCBI Taxonomy" id="99883"/>
    <lineage>
        <taxon>Eukaryota</taxon>
        <taxon>Metazoa</taxon>
        <taxon>Chordata</taxon>
        <taxon>Craniata</taxon>
        <taxon>Vertebrata</taxon>
        <taxon>Euteleostomi</taxon>
        <taxon>Actinopterygii</taxon>
        <taxon>Neopterygii</taxon>
        <taxon>Teleostei</taxon>
        <taxon>Neoteleostei</taxon>
        <taxon>Acanthomorphata</taxon>
        <taxon>Eupercaria</taxon>
        <taxon>Tetraodontiformes</taxon>
        <taxon>Tetradontoidea</taxon>
        <taxon>Tetraodontidae</taxon>
        <taxon>Tetraodon</taxon>
    </lineage>
</organism>
<protein>
    <submittedName>
        <fullName evidence="1">(spotted green pufferfish) hypothetical protein</fullName>
    </submittedName>
</protein>
<evidence type="ECO:0000313" key="1">
    <source>
        <dbReference type="EMBL" id="CAG03268.1"/>
    </source>
</evidence>
<comment type="caution">
    <text evidence="1">The sequence shown here is derived from an EMBL/GenBank/DDBJ whole genome shotgun (WGS) entry which is preliminary data.</text>
</comment>
<proteinExistence type="predicted"/>
<reference evidence="1" key="1">
    <citation type="journal article" date="2004" name="Nature">
        <title>Genome duplication in the teleost fish Tetraodon nigroviridis reveals the early vertebrate proto-karyotype.</title>
        <authorList>
            <person name="Jaillon O."/>
            <person name="Aury J.-M."/>
            <person name="Brunet F."/>
            <person name="Petit J.-L."/>
            <person name="Stange-Thomann N."/>
            <person name="Mauceli E."/>
            <person name="Bouneau L."/>
            <person name="Fischer C."/>
            <person name="Ozouf-Costaz C."/>
            <person name="Bernot A."/>
            <person name="Nicaud S."/>
            <person name="Jaffe D."/>
            <person name="Fisher S."/>
            <person name="Lutfalla G."/>
            <person name="Dossat C."/>
            <person name="Segurens B."/>
            <person name="Dasilva C."/>
            <person name="Salanoubat M."/>
            <person name="Levy M."/>
            <person name="Boudet N."/>
            <person name="Castellano S."/>
            <person name="Anthouard V."/>
            <person name="Jubin C."/>
            <person name="Castelli V."/>
            <person name="Katinka M."/>
            <person name="Vacherie B."/>
            <person name="Biemont C."/>
            <person name="Skalli Z."/>
            <person name="Cattolico L."/>
            <person name="Poulain J."/>
            <person name="De Berardinis V."/>
            <person name="Cruaud C."/>
            <person name="Duprat S."/>
            <person name="Brottier P."/>
            <person name="Coutanceau J.-P."/>
            <person name="Gouzy J."/>
            <person name="Parra G."/>
            <person name="Lardier G."/>
            <person name="Chapple C."/>
            <person name="McKernan K.J."/>
            <person name="McEwan P."/>
            <person name="Bosak S."/>
            <person name="Kellis M."/>
            <person name="Volff J.-N."/>
            <person name="Guigo R."/>
            <person name="Zody M.C."/>
            <person name="Mesirov J."/>
            <person name="Lindblad-Toh K."/>
            <person name="Birren B."/>
            <person name="Nusbaum C."/>
            <person name="Kahn D."/>
            <person name="Robinson-Rechavi M."/>
            <person name="Laudet V."/>
            <person name="Schachter V."/>
            <person name="Quetier F."/>
            <person name="Saurin W."/>
            <person name="Scarpelli C."/>
            <person name="Wincker P."/>
            <person name="Lander E.S."/>
            <person name="Weissenbach J."/>
            <person name="Roest Crollius H."/>
        </authorList>
    </citation>
    <scope>NUCLEOTIDE SEQUENCE [LARGE SCALE GENOMIC DNA]</scope>
</reference>
<dbReference type="AlphaFoldDB" id="Q4S7W4"/>
<sequence length="111" mass="12231">MTLQMATSSRAAQMSLLSATSSSPFWGPLTGRLLIQASAAAINNQPEWKTECMEQRGRMRAAGRVGVFRVTGWTAAHPLCSKSGKICWPLWLPACWPSRELREGISALQRQ</sequence>
<dbReference type="KEGG" id="tng:GSTEN00022606G001"/>
<reference evidence="1" key="2">
    <citation type="submission" date="2004-02" db="EMBL/GenBank/DDBJ databases">
        <authorList>
            <consortium name="Genoscope"/>
            <consortium name="Whitehead Institute Centre for Genome Research"/>
        </authorList>
    </citation>
    <scope>NUCLEOTIDE SEQUENCE</scope>
</reference>
<accession>Q4S7W4</accession>
<dbReference type="EMBL" id="CAAE01014710">
    <property type="protein sequence ID" value="CAG03268.1"/>
    <property type="molecule type" value="Genomic_DNA"/>
</dbReference>
<gene>
    <name evidence="1" type="ORF">GSTENG00022606001</name>
</gene>
<name>Q4S7W4_TETNG</name>